<dbReference type="RefSeq" id="WP_017376625.1">
    <property type="nucleotide sequence ID" value="NZ_CP012508.1"/>
</dbReference>
<dbReference type="InterPro" id="IPR006175">
    <property type="entry name" value="YjgF/YER057c/UK114"/>
</dbReference>
<dbReference type="Pfam" id="PF01042">
    <property type="entry name" value="Ribonuc_L-PSP"/>
    <property type="match status" value="1"/>
</dbReference>
<name>A0A1L6TDZ7_PISSA</name>
<dbReference type="FunFam" id="3.30.1330.40:FF:000001">
    <property type="entry name" value="L-PSP family endoribonuclease"/>
    <property type="match status" value="1"/>
</dbReference>
<dbReference type="Proteomes" id="UP000029558">
    <property type="component" value="Chromosome"/>
</dbReference>
<dbReference type="InterPro" id="IPR006056">
    <property type="entry name" value="RidA"/>
</dbReference>
<dbReference type="PANTHER" id="PTHR11803:SF39">
    <property type="entry name" value="2-IMINOBUTANOATE_2-IMINOPROPANOATE DEAMINASE"/>
    <property type="match status" value="1"/>
</dbReference>
<dbReference type="SUPFAM" id="SSF55298">
    <property type="entry name" value="YjgF-like"/>
    <property type="match status" value="1"/>
</dbReference>
<proteinExistence type="inferred from homology"/>
<gene>
    <name evidence="2" type="ORF">KU39_2493</name>
</gene>
<dbReference type="InterPro" id="IPR035959">
    <property type="entry name" value="RutC-like_sf"/>
</dbReference>
<evidence type="ECO:0000256" key="1">
    <source>
        <dbReference type="ARBA" id="ARBA00010552"/>
    </source>
</evidence>
<dbReference type="CDD" id="cd00448">
    <property type="entry name" value="YjgF_YER057c_UK114_family"/>
    <property type="match status" value="1"/>
</dbReference>
<organism evidence="2 3">
    <name type="scientific">Piscirickettsia salmonis</name>
    <dbReference type="NCBI Taxonomy" id="1238"/>
    <lineage>
        <taxon>Bacteria</taxon>
        <taxon>Pseudomonadati</taxon>
        <taxon>Pseudomonadota</taxon>
        <taxon>Gammaproteobacteria</taxon>
        <taxon>Thiotrichales</taxon>
        <taxon>Piscirickettsiaceae</taxon>
        <taxon>Piscirickettsia</taxon>
    </lineage>
</organism>
<comment type="similarity">
    <text evidence="1">Belongs to the RutC family.</text>
</comment>
<dbReference type="Gene3D" id="3.30.1330.40">
    <property type="entry name" value="RutC-like"/>
    <property type="match status" value="1"/>
</dbReference>
<sequence length="130" mass="14106">MKRHVIHTDNAPAAIGTYSQAIQVKDTVYISGQIPLDPNNSEVISDDFTSQAHQVFRNLAAICTAAGASLDNIVKLNLYLTDLGQFAELNLVMQEHFKAPFPARAAIEVSALPKGVQVEADAVLILENDF</sequence>
<evidence type="ECO:0000313" key="2">
    <source>
        <dbReference type="EMBL" id="ALB23669.1"/>
    </source>
</evidence>
<reference evidence="2 3" key="1">
    <citation type="journal article" date="2014" name="Genome Announc.">
        <title>Comparative Genome Analysis of Two Isolates of the Fish Pathogen Piscirickettsia salmonis from Different Hosts Reveals Major Differences in Virulence-Associated Secretion Systems.</title>
        <authorList>
            <person name="Bohle H."/>
            <person name="Henriquez P."/>
            <person name="Grothusen H."/>
            <person name="Navas E."/>
            <person name="Sandoval A."/>
            <person name="Bustamante F."/>
            <person name="Bustos P."/>
            <person name="Mancilla M."/>
        </authorList>
    </citation>
    <scope>NUCLEOTIDE SEQUENCE [LARGE SCALE GENOMIC DNA]</scope>
    <source>
        <strain evidence="3">B1-32597</strain>
    </source>
</reference>
<accession>A0A1L6TDZ7</accession>
<dbReference type="AlphaFoldDB" id="A0A1L6TDZ7"/>
<dbReference type="GO" id="GO:0005829">
    <property type="term" value="C:cytosol"/>
    <property type="evidence" value="ECO:0007669"/>
    <property type="project" value="TreeGrafter"/>
</dbReference>
<dbReference type="PANTHER" id="PTHR11803">
    <property type="entry name" value="2-IMINOBUTANOATE/2-IMINOPROPANOATE DEAMINASE RIDA"/>
    <property type="match status" value="1"/>
</dbReference>
<dbReference type="EMBL" id="CP012508">
    <property type="protein sequence ID" value="ALB23669.1"/>
    <property type="molecule type" value="Genomic_DNA"/>
</dbReference>
<dbReference type="GO" id="GO:0019239">
    <property type="term" value="F:deaminase activity"/>
    <property type="evidence" value="ECO:0007669"/>
    <property type="project" value="TreeGrafter"/>
</dbReference>
<dbReference type="OrthoDB" id="9803101at2"/>
<evidence type="ECO:0000313" key="3">
    <source>
        <dbReference type="Proteomes" id="UP000029558"/>
    </source>
</evidence>
<dbReference type="NCBIfam" id="TIGR00004">
    <property type="entry name" value="Rid family detoxifying hydrolase"/>
    <property type="match status" value="1"/>
</dbReference>
<protein>
    <submittedName>
        <fullName evidence="2">L-PSP endoribonuclease</fullName>
    </submittedName>
</protein>